<protein>
    <submittedName>
        <fullName evidence="1">Uncharacterized protein</fullName>
    </submittedName>
</protein>
<proteinExistence type="predicted"/>
<dbReference type="AlphaFoldDB" id="A0A5R9IF35"/>
<name>A0A5R9IF35_9GAMM</name>
<sequence>MSKYNFTILEQKFKKQWEQNITSEFIADTCLNKNEYENLNNGDILDRWKDSQKERSGKGSERIIEILHKRRLDELESWGEKFIEVVD</sequence>
<dbReference type="Proteomes" id="UP000307790">
    <property type="component" value="Unassembled WGS sequence"/>
</dbReference>
<accession>A0A5R9IF35</accession>
<evidence type="ECO:0000313" key="1">
    <source>
        <dbReference type="EMBL" id="TLU61230.1"/>
    </source>
</evidence>
<dbReference type="RefSeq" id="WP_138321318.1">
    <property type="nucleotide sequence ID" value="NZ_VCBC01000018.1"/>
</dbReference>
<keyword evidence="2" id="KW-1185">Reference proteome</keyword>
<gene>
    <name evidence="1" type="ORF">FE810_15525</name>
</gene>
<organism evidence="1 2">
    <name type="scientific">Thalassotalea litorea</name>
    <dbReference type="NCBI Taxonomy" id="2020715"/>
    <lineage>
        <taxon>Bacteria</taxon>
        <taxon>Pseudomonadati</taxon>
        <taxon>Pseudomonadota</taxon>
        <taxon>Gammaproteobacteria</taxon>
        <taxon>Alteromonadales</taxon>
        <taxon>Colwelliaceae</taxon>
        <taxon>Thalassotalea</taxon>
    </lineage>
</organism>
<dbReference type="EMBL" id="VCBC01000018">
    <property type="protein sequence ID" value="TLU61230.1"/>
    <property type="molecule type" value="Genomic_DNA"/>
</dbReference>
<reference evidence="1 2" key="1">
    <citation type="submission" date="2019-05" db="EMBL/GenBank/DDBJ databases">
        <title>Genome sequences of Thalassotalea litorea 1K03283.</title>
        <authorList>
            <person name="Zhang D."/>
        </authorList>
    </citation>
    <scope>NUCLEOTIDE SEQUENCE [LARGE SCALE GENOMIC DNA]</scope>
    <source>
        <strain evidence="1 2">MCCC 1K03283</strain>
    </source>
</reference>
<evidence type="ECO:0000313" key="2">
    <source>
        <dbReference type="Proteomes" id="UP000307790"/>
    </source>
</evidence>
<comment type="caution">
    <text evidence="1">The sequence shown here is derived from an EMBL/GenBank/DDBJ whole genome shotgun (WGS) entry which is preliminary data.</text>
</comment>